<evidence type="ECO:0000313" key="7">
    <source>
        <dbReference type="EMBL" id="PJZ68871.1"/>
    </source>
</evidence>
<dbReference type="PANTHER" id="PTHR43280:SF29">
    <property type="entry name" value="ARAC-FAMILY TRANSCRIPTIONAL REGULATOR"/>
    <property type="match status" value="1"/>
</dbReference>
<keyword evidence="1" id="KW-0805">Transcription regulation</keyword>
<protein>
    <submittedName>
        <fullName evidence="8">AraC family transcriptional regulator</fullName>
    </submittedName>
</protein>
<dbReference type="EMBL" id="NPDY01000015">
    <property type="protein sequence ID" value="PJZ68871.1"/>
    <property type="molecule type" value="Genomic_DNA"/>
</dbReference>
<dbReference type="AlphaFoldDB" id="A0A2M9ZJJ5"/>
<accession>A0A2M9ZJJ5</accession>
<dbReference type="GO" id="GO:0003700">
    <property type="term" value="F:DNA-binding transcription factor activity"/>
    <property type="evidence" value="ECO:0007669"/>
    <property type="project" value="InterPro"/>
</dbReference>
<keyword evidence="5" id="KW-0472">Membrane</keyword>
<feature type="transmembrane region" description="Helical" evidence="5">
    <location>
        <begin position="177"/>
        <end position="197"/>
    </location>
</feature>
<evidence type="ECO:0000256" key="4">
    <source>
        <dbReference type="SAM" id="Coils"/>
    </source>
</evidence>
<gene>
    <name evidence="7" type="ORF">CH360_14255</name>
    <name evidence="8" type="ORF">CH373_15795</name>
</gene>
<dbReference type="GO" id="GO:0043565">
    <property type="term" value="F:sequence-specific DNA binding"/>
    <property type="evidence" value="ECO:0007669"/>
    <property type="project" value="InterPro"/>
</dbReference>
<keyword evidence="5" id="KW-1133">Transmembrane helix</keyword>
<keyword evidence="5" id="KW-0812">Transmembrane</keyword>
<sequence>MLGTEYTVPVVYFGSALSFLIAIQKVVPEQRTRENYLTALLFLSLGIILFSVANVILKIDQVYPHSIFLLLTSFSMVGPLTLIYTHALLYPNQPMGWDLRLHFMLPMIFFLMELIFFVRPIHSIIADLRDFREVRWRHFLGVSFVIATIATTGYFIARYRMLGAVSSVQEVSRQVRFIFILASITMIAMLSLVGGFLGNSEQLFIIGALLVSLIVVMLFLAPARYHDFFGPLTREVRKKKYERSLLVGVDLNLLELRIQELMREKRLYREAELTLQSLSKELQIKPYQLTEFLNEHLKIGFYSYINKFRIEEAVSLLSENPDQDILSVCYFVGFNSKSSFNDAFRKITGKTPRELRSPKKKGSKSS</sequence>
<evidence type="ECO:0000256" key="5">
    <source>
        <dbReference type="SAM" id="Phobius"/>
    </source>
</evidence>
<dbReference type="PROSITE" id="PS01124">
    <property type="entry name" value="HTH_ARAC_FAMILY_2"/>
    <property type="match status" value="1"/>
</dbReference>
<evidence type="ECO:0000259" key="6">
    <source>
        <dbReference type="PROSITE" id="PS01124"/>
    </source>
</evidence>
<dbReference type="RefSeq" id="WP_100714724.1">
    <property type="nucleotide sequence ID" value="NZ_NPDY01000015.1"/>
</dbReference>
<dbReference type="PANTHER" id="PTHR43280">
    <property type="entry name" value="ARAC-FAMILY TRANSCRIPTIONAL REGULATOR"/>
    <property type="match status" value="1"/>
</dbReference>
<evidence type="ECO:0000313" key="10">
    <source>
        <dbReference type="Proteomes" id="UP000231990"/>
    </source>
</evidence>
<name>A0A2M9ZJJ5_9LEPT</name>
<evidence type="ECO:0000313" key="8">
    <source>
        <dbReference type="EMBL" id="PJZ72202.1"/>
    </source>
</evidence>
<dbReference type="Proteomes" id="UP000231962">
    <property type="component" value="Unassembled WGS sequence"/>
</dbReference>
<feature type="transmembrane region" description="Helical" evidence="5">
    <location>
        <begin position="6"/>
        <end position="23"/>
    </location>
</feature>
<feature type="transmembrane region" description="Helical" evidence="5">
    <location>
        <begin position="35"/>
        <end position="57"/>
    </location>
</feature>
<evidence type="ECO:0000256" key="1">
    <source>
        <dbReference type="ARBA" id="ARBA00023015"/>
    </source>
</evidence>
<organism evidence="8 10">
    <name type="scientific">Leptospira perolatii</name>
    <dbReference type="NCBI Taxonomy" id="2023191"/>
    <lineage>
        <taxon>Bacteria</taxon>
        <taxon>Pseudomonadati</taxon>
        <taxon>Spirochaetota</taxon>
        <taxon>Spirochaetia</taxon>
        <taxon>Leptospirales</taxon>
        <taxon>Leptospiraceae</taxon>
        <taxon>Leptospira</taxon>
    </lineage>
</organism>
<proteinExistence type="predicted"/>
<keyword evidence="9" id="KW-1185">Reference proteome</keyword>
<feature type="transmembrane region" description="Helical" evidence="5">
    <location>
        <begin position="203"/>
        <end position="221"/>
    </location>
</feature>
<dbReference type="InterPro" id="IPR018060">
    <property type="entry name" value="HTH_AraC"/>
</dbReference>
<evidence type="ECO:0000313" key="9">
    <source>
        <dbReference type="Proteomes" id="UP000231962"/>
    </source>
</evidence>
<dbReference type="SUPFAM" id="SSF46689">
    <property type="entry name" value="Homeodomain-like"/>
    <property type="match status" value="1"/>
</dbReference>
<dbReference type="EMBL" id="NPDZ01000012">
    <property type="protein sequence ID" value="PJZ72202.1"/>
    <property type="molecule type" value="Genomic_DNA"/>
</dbReference>
<feature type="transmembrane region" description="Helical" evidence="5">
    <location>
        <begin position="138"/>
        <end position="157"/>
    </location>
</feature>
<dbReference type="InterPro" id="IPR009057">
    <property type="entry name" value="Homeodomain-like_sf"/>
</dbReference>
<dbReference type="SMART" id="SM00342">
    <property type="entry name" value="HTH_ARAC"/>
    <property type="match status" value="1"/>
</dbReference>
<feature type="domain" description="HTH araC/xylS-type" evidence="6">
    <location>
        <begin position="256"/>
        <end position="358"/>
    </location>
</feature>
<dbReference type="Gene3D" id="1.10.10.60">
    <property type="entry name" value="Homeodomain-like"/>
    <property type="match status" value="2"/>
</dbReference>
<keyword evidence="3" id="KW-0804">Transcription</keyword>
<feature type="coiled-coil region" evidence="4">
    <location>
        <begin position="251"/>
        <end position="281"/>
    </location>
</feature>
<keyword evidence="4" id="KW-0175">Coiled coil</keyword>
<feature type="transmembrane region" description="Helical" evidence="5">
    <location>
        <begin position="63"/>
        <end position="89"/>
    </location>
</feature>
<dbReference type="Proteomes" id="UP000231990">
    <property type="component" value="Unassembled WGS sequence"/>
</dbReference>
<feature type="transmembrane region" description="Helical" evidence="5">
    <location>
        <begin position="101"/>
        <end position="118"/>
    </location>
</feature>
<evidence type="ECO:0000256" key="3">
    <source>
        <dbReference type="ARBA" id="ARBA00023163"/>
    </source>
</evidence>
<keyword evidence="2" id="KW-0238">DNA-binding</keyword>
<comment type="caution">
    <text evidence="8">The sequence shown here is derived from an EMBL/GenBank/DDBJ whole genome shotgun (WGS) entry which is preliminary data.</text>
</comment>
<dbReference type="OrthoDB" id="340731at2"/>
<dbReference type="Pfam" id="PF12833">
    <property type="entry name" value="HTH_18"/>
    <property type="match status" value="1"/>
</dbReference>
<reference evidence="9 10" key="1">
    <citation type="submission" date="2017-07" db="EMBL/GenBank/DDBJ databases">
        <title>Leptospira spp. isolated from tropical soils.</title>
        <authorList>
            <person name="Thibeaux R."/>
            <person name="Iraola G."/>
            <person name="Ferres I."/>
            <person name="Bierque E."/>
            <person name="Girault D."/>
            <person name="Soupe-Gilbert M.-E."/>
            <person name="Picardeau M."/>
            <person name="Goarant C."/>
        </authorList>
    </citation>
    <scope>NUCLEOTIDE SEQUENCE [LARGE SCALE GENOMIC DNA]</scope>
    <source>
        <strain evidence="8 10">FH1-B-B1</strain>
        <strain evidence="7 9">FH1-B-C1</strain>
    </source>
</reference>
<evidence type="ECO:0000256" key="2">
    <source>
        <dbReference type="ARBA" id="ARBA00023125"/>
    </source>
</evidence>